<gene>
    <name evidence="2" type="ORF">BJX66DRAFT_65428</name>
</gene>
<keyword evidence="1" id="KW-1133">Transmembrane helix</keyword>
<comment type="caution">
    <text evidence="2">The sequence shown here is derived from an EMBL/GenBank/DDBJ whole genome shotgun (WGS) entry which is preliminary data.</text>
</comment>
<evidence type="ECO:0000313" key="2">
    <source>
        <dbReference type="EMBL" id="KAL2798151.1"/>
    </source>
</evidence>
<feature type="transmembrane region" description="Helical" evidence="1">
    <location>
        <begin position="32"/>
        <end position="53"/>
    </location>
</feature>
<evidence type="ECO:0000313" key="3">
    <source>
        <dbReference type="Proteomes" id="UP001610563"/>
    </source>
</evidence>
<keyword evidence="1" id="KW-0472">Membrane</keyword>
<proteinExistence type="predicted"/>
<dbReference type="Proteomes" id="UP001610563">
    <property type="component" value="Unassembled WGS sequence"/>
</dbReference>
<accession>A0ABR4GGS8</accession>
<keyword evidence="3" id="KW-1185">Reference proteome</keyword>
<organism evidence="2 3">
    <name type="scientific">Aspergillus keveii</name>
    <dbReference type="NCBI Taxonomy" id="714993"/>
    <lineage>
        <taxon>Eukaryota</taxon>
        <taxon>Fungi</taxon>
        <taxon>Dikarya</taxon>
        <taxon>Ascomycota</taxon>
        <taxon>Pezizomycotina</taxon>
        <taxon>Eurotiomycetes</taxon>
        <taxon>Eurotiomycetidae</taxon>
        <taxon>Eurotiales</taxon>
        <taxon>Aspergillaceae</taxon>
        <taxon>Aspergillus</taxon>
        <taxon>Aspergillus subgen. Nidulantes</taxon>
    </lineage>
</organism>
<name>A0ABR4GGS8_9EURO</name>
<keyword evidence="1" id="KW-0812">Transmembrane</keyword>
<protein>
    <submittedName>
        <fullName evidence="2">Uncharacterized protein</fullName>
    </submittedName>
</protein>
<dbReference type="EMBL" id="JBFTWV010000015">
    <property type="protein sequence ID" value="KAL2798151.1"/>
    <property type="molecule type" value="Genomic_DNA"/>
</dbReference>
<reference evidence="2 3" key="1">
    <citation type="submission" date="2024-07" db="EMBL/GenBank/DDBJ databases">
        <title>Section-level genome sequencing and comparative genomics of Aspergillus sections Usti and Cavernicolus.</title>
        <authorList>
            <consortium name="Lawrence Berkeley National Laboratory"/>
            <person name="Nybo J.L."/>
            <person name="Vesth T.C."/>
            <person name="Theobald S."/>
            <person name="Frisvad J.C."/>
            <person name="Larsen T.O."/>
            <person name="Kjaerboelling I."/>
            <person name="Rothschild-Mancinelli K."/>
            <person name="Lyhne E.K."/>
            <person name="Kogle M.E."/>
            <person name="Barry K."/>
            <person name="Clum A."/>
            <person name="Na H."/>
            <person name="Ledsgaard L."/>
            <person name="Lin J."/>
            <person name="Lipzen A."/>
            <person name="Kuo A."/>
            <person name="Riley R."/>
            <person name="Mondo S."/>
            <person name="Labutti K."/>
            <person name="Haridas S."/>
            <person name="Pangalinan J."/>
            <person name="Salamov A.A."/>
            <person name="Simmons B.A."/>
            <person name="Magnuson J.K."/>
            <person name="Chen J."/>
            <person name="Drula E."/>
            <person name="Henrissat B."/>
            <person name="Wiebenga A."/>
            <person name="Lubbers R.J."/>
            <person name="Gomes A.C."/>
            <person name="Makela M.R."/>
            <person name="Stajich J."/>
            <person name="Grigoriev I.V."/>
            <person name="Mortensen U.H."/>
            <person name="De Vries R.P."/>
            <person name="Baker S.E."/>
            <person name="Andersen M.R."/>
        </authorList>
    </citation>
    <scope>NUCLEOTIDE SEQUENCE [LARGE SCALE GENOMIC DNA]</scope>
    <source>
        <strain evidence="2 3">CBS 209.92</strain>
    </source>
</reference>
<evidence type="ECO:0000256" key="1">
    <source>
        <dbReference type="SAM" id="Phobius"/>
    </source>
</evidence>
<sequence>MTLPIPLFYYMVCFLACHFHIPDEASLRCTRVPLHGCYVLILISFFTCLIVCLRRYRLPWAVSPGYSFFPLFLKPDRATLSYYQPLCTII</sequence>